<dbReference type="RefSeq" id="XP_052944449.1">
    <property type="nucleotide sequence ID" value="XM_053089696.1"/>
</dbReference>
<reference evidence="2" key="1">
    <citation type="journal article" date="2022" name="G3 (Bethesda)">
        <title>High quality genome of the basidiomycete yeast Dioszegia hungarica PDD-24b-2 isolated from cloud water.</title>
        <authorList>
            <person name="Jarrige D."/>
            <person name="Haridas S."/>
            <person name="Bleykasten-Grosshans C."/>
            <person name="Joly M."/>
            <person name="Nadalig T."/>
            <person name="Sancelme M."/>
            <person name="Vuilleumier S."/>
            <person name="Grigoriev I.V."/>
            <person name="Amato P."/>
            <person name="Bringel F."/>
        </authorList>
    </citation>
    <scope>NUCLEOTIDE SEQUENCE</scope>
    <source>
        <strain evidence="2">PDD-24b-2</strain>
    </source>
</reference>
<dbReference type="GeneID" id="77728901"/>
<comment type="caution">
    <text evidence="2">The sequence shown here is derived from an EMBL/GenBank/DDBJ whole genome shotgun (WGS) entry which is preliminary data.</text>
</comment>
<protein>
    <submittedName>
        <fullName evidence="2">Uncharacterized protein</fullName>
    </submittedName>
</protein>
<feature type="compositionally biased region" description="Basic and acidic residues" evidence="1">
    <location>
        <begin position="207"/>
        <end position="216"/>
    </location>
</feature>
<feature type="compositionally biased region" description="Low complexity" evidence="1">
    <location>
        <begin position="136"/>
        <end position="146"/>
    </location>
</feature>
<evidence type="ECO:0000313" key="2">
    <source>
        <dbReference type="EMBL" id="KAI9634672.1"/>
    </source>
</evidence>
<dbReference type="EMBL" id="JAKWFO010000006">
    <property type="protein sequence ID" value="KAI9634672.1"/>
    <property type="molecule type" value="Genomic_DNA"/>
</dbReference>
<name>A0AA38H6D3_9TREE</name>
<accession>A0AA38H6D3</accession>
<proteinExistence type="predicted"/>
<dbReference type="Proteomes" id="UP001164286">
    <property type="component" value="Unassembled WGS sequence"/>
</dbReference>
<organism evidence="2 3">
    <name type="scientific">Dioszegia hungarica</name>
    <dbReference type="NCBI Taxonomy" id="4972"/>
    <lineage>
        <taxon>Eukaryota</taxon>
        <taxon>Fungi</taxon>
        <taxon>Dikarya</taxon>
        <taxon>Basidiomycota</taxon>
        <taxon>Agaricomycotina</taxon>
        <taxon>Tremellomycetes</taxon>
        <taxon>Tremellales</taxon>
        <taxon>Bulleribasidiaceae</taxon>
        <taxon>Dioszegia</taxon>
    </lineage>
</organism>
<gene>
    <name evidence="2" type="ORF">MKK02DRAFT_37549</name>
</gene>
<evidence type="ECO:0000313" key="3">
    <source>
        <dbReference type="Proteomes" id="UP001164286"/>
    </source>
</evidence>
<keyword evidence="3" id="KW-1185">Reference proteome</keyword>
<feature type="compositionally biased region" description="Basic and acidic residues" evidence="1">
    <location>
        <begin position="240"/>
        <end position="253"/>
    </location>
</feature>
<feature type="compositionally biased region" description="Basic and acidic residues" evidence="1">
    <location>
        <begin position="1"/>
        <end position="14"/>
    </location>
</feature>
<sequence length="303" mass="31391">MAMIRGEDGMDPNRKRPVTALPQKLEGRSTSQSEASLNDAVSPASQPTSAPWAKGCVTVSSVVVPGASSDQVRMANDGAFDSPLSASVPRIPAKPAPLRARPVRIDILAGLTGVPGDSAALDRIISDQKADPYASPPSRLQPLPRSLLRRSTVRKLPMSPSGNSEGSSIGIDTAAVADVEVEGKGEDEDAMGVGGRTGTEVSSGSGERMEIAHEGRLGVAAAPKGVGTREGSESDEAADREEVGLLRDDRADGVFEVGADSEKESNANEPTSPAARRTRSFLASPLFPHPSRSSASHGAPSLR</sequence>
<feature type="region of interest" description="Disordered" evidence="1">
    <location>
        <begin position="1"/>
        <end position="52"/>
    </location>
</feature>
<evidence type="ECO:0000256" key="1">
    <source>
        <dbReference type="SAM" id="MobiDB-lite"/>
    </source>
</evidence>
<feature type="region of interest" description="Disordered" evidence="1">
    <location>
        <begin position="128"/>
        <end position="303"/>
    </location>
</feature>
<dbReference type="AlphaFoldDB" id="A0AA38H6D3"/>